<keyword evidence="25" id="KW-0472">Membrane</keyword>
<evidence type="ECO:0000259" key="30">
    <source>
        <dbReference type="PROSITE" id="PS50507"/>
    </source>
</evidence>
<feature type="domain" description="Peptidase C3" evidence="32">
    <location>
        <begin position="2293"/>
        <end position="2500"/>
    </location>
</feature>
<evidence type="ECO:0000256" key="22">
    <source>
        <dbReference type="ARBA" id="ARBA00022953"/>
    </source>
</evidence>
<keyword evidence="10" id="KW-0945">Host-virus interaction</keyword>
<keyword evidence="12" id="KW-0808">Transferase</keyword>
<dbReference type="InterPro" id="IPR044067">
    <property type="entry name" value="PCV_3C_PRO"/>
</dbReference>
<feature type="domain" description="SF3 helicase" evidence="31">
    <location>
        <begin position="1681"/>
        <end position="1854"/>
    </location>
</feature>
<name>A0A9E8AD56_9PICO</name>
<evidence type="ECO:0000256" key="12">
    <source>
        <dbReference type="ARBA" id="ARBA00022679"/>
    </source>
</evidence>
<keyword evidence="5" id="KW-0696">RNA-directed RNA polymerase</keyword>
<sequence>MSLLNITDSSVLSYAELVDLFGDEYHFDNSFISGYFDSSMSDEILEIITNEHGFWMKFSGIYDDLWREIAPKYSLAHPINPWRKIEGEPIYQSYPSYQRVDKGRKPFKYDSSCEWDIRFLFYLPKKNYVRPYLKNYKFQICKDPFKRILGYINNKPLFGPLTKAKHYSNMRKIKDITKLARLNHRRHELAMSLKNKYRYLNYLSPKVLQSDTKFLIDESYISGYLDGKPLFGPITLHMAQQLDRRHVTRKRSWCDSSQFRQCDYVPCGVVKPRDPALLLRLRMKILELVNKRIKNKLFDLFSRIKINNDKINNSMFIDSRYCSGCAYKQGNCHCVRQLLIPQKQDEDGVFISPCSVDQTSWKDWLISKLPKWLRELLGINILVGERYTVRFYNSIYRETVTEICQYCNCNRCECKFCVLCTSPVGDCSCRNKSVCCSRCDEVPCKCYCLRCMERYIYCKCVQSNRCDECGYRLVECECCVHCNKRDCECLDPQMDKDVEEAPVSINLQNDVAILEQREYSTEDGPIFSDRSWTKLTTTEPLRSLPEFDDRTLLFDTIAWTTNNDRGTVLREHILPVDVLRGNPNAPLCRLFQQHKFWRGDLVVEVHMNANEVMNGQIIMAWYYGACADVSYSARKNIFGLSQMMHTIAQASSSSPQQLRIPYAYMYPFMSTVQRPCDNNILDMGRLIIMVLNPLCSTTVNSNIVNFSLFLRLENSEFVGMVDRSLAFSQMDPFTTVLAINVAEKYLVNSFSDANRDNPPAINQPTPVQILQAGNLSHGNGIVEPINVMRLNPTGQMPYIGLNRNSMFLKDITRVFGLLEIIPWEMNDAAGTGLGRWTAAPVAERTVYKDVLVGDIAYKHIPPVAYAASLFRQWRGPLEYRFDFVCSHMYSGSVLVAYIPGYTKDNITINQAKASTHVIFNLQENHSFTFVTPFITDRPWWPRQYAAGDKTWDFEPPGNIYMFVLNSLVLNSLLTNKIEINVYVRGGESFELSVPCMPSISTSLYQNYPTPPPSLEHKAVEGYYPYYLGTSRYFEADRYALFRYSSFDDKLTYFANLRLDAYYDFGREFEYRDFAFPDDPKQNKKTRYAVAVKDPGNEYYWLAPTPNEVSAKYYAQANRSKSTFDKDTVFIRYPNDDKDGFWDGNPNWTEITTLTLEDFVMVDGEGERDEASRVSVEFSNLLSTNFGFTTFGENFSSLTDLLRRFQYYNTYKNKSYLNLNVTPFVPPFASSETTRAFAREGLISLIAVGYRFFRGGMRIKLTANTNFPTSVTIQHWPDHYTSATSAPNLYERQGYATYVQDPFNNPIISLEVPYYLDSVYGYLAHNVLGNTDYARTNNLGSIKIFCDKALTFKVYYSLADDAKFEVFQGFPPVKFLDTAILQPQQGEDEIVDSIPGPSGLQAEGAVQSLLKDISATKEAADEVKETAKSVKTVFDKANSFIDEASKIYDNTVSKVSDFITKDMFISIISQFAHMFANCNLSSMVIGITTIVIHLLKIDYSWFSKFNKVLQDFVAPYWSSQQNETELVPQGDCPPDSTALLGVLSAMVAAGLGWAYCIPGQYLNTIRRLFWDFNIFSRGLEGLSKLIDIILKSIVKMVSYIRIFKKDNKPDVHALLAEHGKEMIEWAIECEDLMDPDRYSEREADEMFVDRVYDLYLRSCVYSAQLAACTGHSNAATLVRMFSTRLRELRDRLIKQGKHPFTRITPFSLWLTGKPGCGKSTLVTSLSQALLKSINYKEKKMPIYKIEPTNDHWDNCSNQPIFQVDDAFCIRSAQAMEKQLSVYFNVVTNAPFTPPMAHLENKYLRVNPLVLISCSNVAYPRDPAIAEPTALYRRRHAMYEVEIKPTFEKVPGFFVGGNIHPNVLPEDQRNSFAWLRFKKYANPREESPNPSTTVFDTYDAFIADVTAEFKRFHTAEVEAFSYRVKQMTETINDSTHPAESALSGVRSAKERIFGMLKQKKQDVKDFIEKNAPSFKKQFPDSNLEKINSELVEPQGLPSVKPYIVKEFIQANLNVRETPHQGAVEVDCPIDRVASALKSIFTDVDQEEVENQLIYRVLEKYSDFKRIFPSEVSSSLAIAATVRTYQCKCMEHCECAFVMRIRDTDVLVLACDKHEPQARTLTFCGQDCKLNDPANWVATYKYYKNGGIVESYLQQLKVQRSGMNVVARTLAATIGISYKLAKTTLSLSFKIIKKTCKILVKYVLPLVGVMCVGNALLWRYTKPESVARVAGTTIGTVARGYEKLIELFDYSGKKYLVPENATYDASTNTRGTGKLMPRNLVAKTLQAQGDEPVFVQKYQDAAIDVCLRNMYHLSVLYNKDGKVYAAKARGIFIRGRQFLTVKHCWDDLVYKLETLKGKLYLVKTPSTMLELDINKIKCLPFNESNLCVLQLPPQVNEHKNIVKFIPTLDQHRRITNNGVLLETKDVPQIHGVHINFCEQVLTVGATPTTDAVPLVGSYKYNYGAPGVCGSVLLCNDTNPCLVGMHVAGRGTFGYSEPLVREMFEDVPVPKRECVDVVLPKLEDLDLNKVELDGNFLQLGTVEAQYAHNESGKTSIVPSLCHGIFEVMTQPGPLSPSDPRLPPGSSPMRDGVEKHGQPILGFPPKLLNFARLALSAELKVKVKPVIGTDPVSLQEAICGRPGVQGFSPLNFSSSEGFPFSAHRPAEACSKKWLFDLEITSEGYRCHGIHSKLVNVMVIKQRLREKNIKPFTVFVDCLKDARIPKEKCSTPGKTRIFSISPVDFSIQFRQYFLPYTVAHQNSRSVFSTAVGINVHGEEWTNLVLSMGQHSPHQLCGDYSNFGAGFSADVHEIVGDCLLEWFDFHGQQNESERTVRSVLLSELLNSYHLCFNTIYQVYSGMPSGSPITVETNDLVNFCYVAMAWHEIMRDSGLNSHYHFNKYVKIKTYGDDLWLSVHPFVIEKFNNCTIEEFFRKYNVKYTDADKSGTIIPFKSLDEVSFLKHQPVPHPTRPNMFLAQLDLRSALDVANWCWKSKDMTLATLVNLEACSDSLYGHGPQVHSHYRQILQDEANRLGHIGRFRSWEELDDLFLGEHGDLLIQPFKIKV</sequence>
<evidence type="ECO:0000259" key="32">
    <source>
        <dbReference type="PROSITE" id="PS51874"/>
    </source>
</evidence>
<evidence type="ECO:0000256" key="10">
    <source>
        <dbReference type="ARBA" id="ARBA00022581"/>
    </source>
</evidence>
<proteinExistence type="predicted"/>
<dbReference type="GO" id="GO:0006508">
    <property type="term" value="P:proteolysis"/>
    <property type="evidence" value="ECO:0007669"/>
    <property type="project" value="UniProtKB-KW"/>
</dbReference>
<evidence type="ECO:0000256" key="15">
    <source>
        <dbReference type="ARBA" id="ARBA00022801"/>
    </source>
</evidence>
<keyword evidence="19" id="KW-0067">ATP-binding</keyword>
<dbReference type="GO" id="GO:0005524">
    <property type="term" value="F:ATP binding"/>
    <property type="evidence" value="ECO:0007669"/>
    <property type="project" value="UniProtKB-KW"/>
</dbReference>
<keyword evidence="26" id="KW-1035">Host cytoplasm</keyword>
<evidence type="ECO:0000256" key="13">
    <source>
        <dbReference type="ARBA" id="ARBA00022695"/>
    </source>
</evidence>
<evidence type="ECO:0000256" key="3">
    <source>
        <dbReference type="ARBA" id="ARBA00020107"/>
    </source>
</evidence>
<dbReference type="GO" id="GO:0044162">
    <property type="term" value="C:host cell cytoplasmic vesicle membrane"/>
    <property type="evidence" value="ECO:0007669"/>
    <property type="project" value="UniProtKB-SubCell"/>
</dbReference>
<evidence type="ECO:0000256" key="7">
    <source>
        <dbReference type="ARBA" id="ARBA00022520"/>
    </source>
</evidence>
<dbReference type="PROSITE" id="PS51218">
    <property type="entry name" value="SF3_HELICASE_2"/>
    <property type="match status" value="1"/>
</dbReference>
<evidence type="ECO:0000256" key="1">
    <source>
        <dbReference type="ARBA" id="ARBA00004295"/>
    </source>
</evidence>
<dbReference type="SUPFAM" id="SSF88633">
    <property type="entry name" value="Positive stranded ssRNA viruses"/>
    <property type="match status" value="3"/>
</dbReference>
<organism evidence="33">
    <name type="scientific">Jinan Picor tick virus 1</name>
    <dbReference type="NCBI Taxonomy" id="2972305"/>
    <lineage>
        <taxon>Viruses</taxon>
        <taxon>Riboviria</taxon>
        <taxon>Orthornavirae</taxon>
        <taxon>Pisuviricota</taxon>
        <taxon>Pisoniviricetes</taxon>
        <taxon>Picornavirales</taxon>
        <taxon>Picornaviridae</taxon>
    </lineage>
</organism>
<dbReference type="GO" id="GO:0003724">
    <property type="term" value="F:RNA helicase activity"/>
    <property type="evidence" value="ECO:0007669"/>
    <property type="project" value="InterPro"/>
</dbReference>
<evidence type="ECO:0000256" key="23">
    <source>
        <dbReference type="ARBA" id="ARBA00023039"/>
    </source>
</evidence>
<dbReference type="InterPro" id="IPR043128">
    <property type="entry name" value="Rev_trsase/Diguanyl_cyclase"/>
</dbReference>
<evidence type="ECO:0000256" key="11">
    <source>
        <dbReference type="ARBA" id="ARBA00022670"/>
    </source>
</evidence>
<dbReference type="GO" id="GO:0003968">
    <property type="term" value="F:RNA-directed RNA polymerase activity"/>
    <property type="evidence" value="ECO:0007669"/>
    <property type="project" value="UniProtKB-KW"/>
</dbReference>
<evidence type="ECO:0000256" key="19">
    <source>
        <dbReference type="ARBA" id="ARBA00022840"/>
    </source>
</evidence>
<dbReference type="PROSITE" id="PS51874">
    <property type="entry name" value="PCV_3C_PRO"/>
    <property type="match status" value="1"/>
</dbReference>
<dbReference type="GO" id="GO:0019028">
    <property type="term" value="C:viral capsid"/>
    <property type="evidence" value="ECO:0007669"/>
    <property type="project" value="UniProtKB-KW"/>
</dbReference>
<evidence type="ECO:0000313" key="33">
    <source>
        <dbReference type="EMBL" id="UYL95405.1"/>
    </source>
</evidence>
<dbReference type="GO" id="GO:0003723">
    <property type="term" value="F:RNA binding"/>
    <property type="evidence" value="ECO:0007669"/>
    <property type="project" value="InterPro"/>
</dbReference>
<evidence type="ECO:0000256" key="8">
    <source>
        <dbReference type="ARBA" id="ARBA00022553"/>
    </source>
</evidence>
<keyword evidence="18" id="KW-0788">Thiol protease</keyword>
<keyword evidence="23" id="KW-1182">Viral ion channel</keyword>
<dbReference type="Gene3D" id="3.30.70.270">
    <property type="match status" value="1"/>
</dbReference>
<evidence type="ECO:0000256" key="28">
    <source>
        <dbReference type="ARBA" id="ARBA00023303"/>
    </source>
</evidence>
<keyword evidence="20" id="KW-0946">Virion</keyword>
<reference evidence="33" key="1">
    <citation type="submission" date="2022-05" db="EMBL/GenBank/DDBJ databases">
        <authorList>
            <person name="Cao W."/>
            <person name="Jia N."/>
            <person name="Lam T.T.-Y."/>
            <person name="Ni X."/>
            <person name="Liu J."/>
        </authorList>
    </citation>
    <scope>NUCLEOTIDE SEQUENCE</scope>
    <source>
        <strain evidence="33">TIGMIC 3</strain>
    </source>
</reference>
<evidence type="ECO:0000256" key="20">
    <source>
        <dbReference type="ARBA" id="ARBA00022844"/>
    </source>
</evidence>
<evidence type="ECO:0000256" key="18">
    <source>
        <dbReference type="ARBA" id="ARBA00022807"/>
    </source>
</evidence>
<dbReference type="Pfam" id="PF00910">
    <property type="entry name" value="RNA_helicase"/>
    <property type="match status" value="1"/>
</dbReference>
<dbReference type="InterPro" id="IPR001205">
    <property type="entry name" value="RNA-dir_pol_C"/>
</dbReference>
<keyword evidence="24" id="KW-0406">Ion transport</keyword>
<protein>
    <recommendedName>
        <fullName evidence="3">Genome polyprotein</fullName>
    </recommendedName>
</protein>
<dbReference type="CDD" id="cd23169">
    <property type="entry name" value="ps-ssRNAv-Picornavirales"/>
    <property type="match status" value="1"/>
</dbReference>
<keyword evidence="4" id="KW-0813">Transport</keyword>
<dbReference type="GO" id="GO:0046718">
    <property type="term" value="P:symbiont entry into host cell"/>
    <property type="evidence" value="ECO:0007669"/>
    <property type="project" value="UniProtKB-KW"/>
</dbReference>
<dbReference type="InterPro" id="IPR001676">
    <property type="entry name" value="Picornavirus_capsid"/>
</dbReference>
<keyword evidence="8" id="KW-0597">Phosphoprotein</keyword>
<keyword evidence="7" id="KW-0191">Covalent protein-RNA linkage</keyword>
<keyword evidence="17" id="KW-0347">Helicase</keyword>
<dbReference type="GO" id="GO:0039694">
    <property type="term" value="P:viral RNA genome replication"/>
    <property type="evidence" value="ECO:0007669"/>
    <property type="project" value="InterPro"/>
</dbReference>
<dbReference type="Gene3D" id="2.60.120.20">
    <property type="match status" value="3"/>
</dbReference>
<keyword evidence="21" id="KW-1043">Host membrane</keyword>
<dbReference type="Pfam" id="PF00548">
    <property type="entry name" value="Peptidase_C3"/>
    <property type="match status" value="1"/>
</dbReference>
<dbReference type="InterPro" id="IPR029053">
    <property type="entry name" value="Viral_coat"/>
</dbReference>
<evidence type="ECO:0000256" key="17">
    <source>
        <dbReference type="ARBA" id="ARBA00022806"/>
    </source>
</evidence>
<keyword evidence="14" id="KW-0547">Nucleotide-binding</keyword>
<dbReference type="GO" id="GO:0019062">
    <property type="term" value="P:virion attachment to host cell"/>
    <property type="evidence" value="ECO:0007669"/>
    <property type="project" value="UniProtKB-KW"/>
</dbReference>
<keyword evidence="28" id="KW-0407">Ion channel</keyword>
<feature type="region of interest" description="Disordered" evidence="29">
    <location>
        <begin position="2568"/>
        <end position="2588"/>
    </location>
</feature>
<dbReference type="InterPro" id="IPR033703">
    <property type="entry name" value="Rhv-like"/>
</dbReference>
<dbReference type="GO" id="GO:0006351">
    <property type="term" value="P:DNA-templated transcription"/>
    <property type="evidence" value="ECO:0007669"/>
    <property type="project" value="InterPro"/>
</dbReference>
<dbReference type="SUPFAM" id="SSF56672">
    <property type="entry name" value="DNA/RNA polymerases"/>
    <property type="match status" value="1"/>
</dbReference>
<accession>A0A9E8AD56</accession>
<keyword evidence="13" id="KW-0548">Nucleotidyltransferase</keyword>
<evidence type="ECO:0000256" key="5">
    <source>
        <dbReference type="ARBA" id="ARBA00022484"/>
    </source>
</evidence>
<keyword evidence="15" id="KW-0378">Hydrolase</keyword>
<dbReference type="InterPro" id="IPR000199">
    <property type="entry name" value="Peptidase_C3A/C3B_picornavir"/>
</dbReference>
<dbReference type="Gene3D" id="2.40.10.10">
    <property type="entry name" value="Trypsin-like serine proteases"/>
    <property type="match status" value="1"/>
</dbReference>
<evidence type="ECO:0000259" key="31">
    <source>
        <dbReference type="PROSITE" id="PS51218"/>
    </source>
</evidence>
<evidence type="ECO:0000256" key="14">
    <source>
        <dbReference type="ARBA" id="ARBA00022741"/>
    </source>
</evidence>
<keyword evidence="16" id="KW-1161">Viral attachment to host cell</keyword>
<dbReference type="Pfam" id="PF08762">
    <property type="entry name" value="CRPV_capsid"/>
    <property type="match status" value="1"/>
</dbReference>
<dbReference type="InterPro" id="IPR009003">
    <property type="entry name" value="Peptidase_S1_PA"/>
</dbReference>
<dbReference type="InterPro" id="IPR007094">
    <property type="entry name" value="RNA-dir_pol_PSvirus"/>
</dbReference>
<feature type="compositionally biased region" description="Pro residues" evidence="29">
    <location>
        <begin position="2569"/>
        <end position="2581"/>
    </location>
</feature>
<evidence type="ECO:0000256" key="27">
    <source>
        <dbReference type="ARBA" id="ARBA00023296"/>
    </source>
</evidence>
<dbReference type="InterPro" id="IPR000605">
    <property type="entry name" value="Helicase_SF3_ssDNA/RNA_vir"/>
</dbReference>
<evidence type="ECO:0000256" key="4">
    <source>
        <dbReference type="ARBA" id="ARBA00022448"/>
    </source>
</evidence>
<evidence type="ECO:0000256" key="2">
    <source>
        <dbReference type="ARBA" id="ARBA00004328"/>
    </source>
</evidence>
<evidence type="ECO:0000256" key="16">
    <source>
        <dbReference type="ARBA" id="ARBA00022804"/>
    </source>
</evidence>
<evidence type="ECO:0000256" key="25">
    <source>
        <dbReference type="ARBA" id="ARBA00023136"/>
    </source>
</evidence>
<comment type="subcellular location">
    <subcellularLocation>
        <location evidence="1">Host cytoplasmic vesicle membrane</location>
        <topology evidence="1">Peripheral membrane protein</topology>
        <orientation evidence="1">Cytoplasmic side</orientation>
    </subcellularLocation>
    <subcellularLocation>
        <location evidence="2">Virion</location>
    </subcellularLocation>
</comment>
<evidence type="ECO:0000256" key="6">
    <source>
        <dbReference type="ARBA" id="ARBA00022488"/>
    </source>
</evidence>
<evidence type="ECO:0000256" key="29">
    <source>
        <dbReference type="SAM" id="MobiDB-lite"/>
    </source>
</evidence>
<feature type="domain" description="RdRp catalytic" evidence="30">
    <location>
        <begin position="2786"/>
        <end position="2918"/>
    </location>
</feature>
<dbReference type="PROSITE" id="PS50507">
    <property type="entry name" value="RDRP_SSRNA_POS"/>
    <property type="match status" value="1"/>
</dbReference>
<keyword evidence="22" id="KW-0693">Viral RNA replication</keyword>
<evidence type="ECO:0000256" key="9">
    <source>
        <dbReference type="ARBA" id="ARBA00022561"/>
    </source>
</evidence>
<dbReference type="InterPro" id="IPR014759">
    <property type="entry name" value="Helicase_SF3_ssRNA_vir"/>
</dbReference>
<dbReference type="GO" id="GO:0005198">
    <property type="term" value="F:structural molecule activity"/>
    <property type="evidence" value="ECO:0007669"/>
    <property type="project" value="InterPro"/>
</dbReference>
<dbReference type="Pfam" id="PF00073">
    <property type="entry name" value="Rhv"/>
    <property type="match status" value="1"/>
</dbReference>
<dbReference type="Pfam" id="PF00680">
    <property type="entry name" value="RdRP_1"/>
    <property type="match status" value="1"/>
</dbReference>
<evidence type="ECO:0000256" key="24">
    <source>
        <dbReference type="ARBA" id="ARBA00023065"/>
    </source>
</evidence>
<evidence type="ECO:0000256" key="26">
    <source>
        <dbReference type="ARBA" id="ARBA00023200"/>
    </source>
</evidence>
<dbReference type="GO" id="GO:0034220">
    <property type="term" value="P:monoatomic ion transmembrane transport"/>
    <property type="evidence" value="ECO:0007669"/>
    <property type="project" value="UniProtKB-KW"/>
</dbReference>
<dbReference type="InterPro" id="IPR043504">
    <property type="entry name" value="Peptidase_S1_PA_chymotrypsin"/>
</dbReference>
<evidence type="ECO:0000256" key="21">
    <source>
        <dbReference type="ARBA" id="ARBA00022870"/>
    </source>
</evidence>
<keyword evidence="27" id="KW-1160">Virus entry into host cell</keyword>
<dbReference type="InterPro" id="IPR043502">
    <property type="entry name" value="DNA/RNA_pol_sf"/>
</dbReference>
<keyword evidence="6" id="KW-1036">Host cytoplasmic vesicle</keyword>
<dbReference type="SUPFAM" id="SSF50494">
    <property type="entry name" value="Trypsin-like serine proteases"/>
    <property type="match status" value="1"/>
</dbReference>
<dbReference type="CDD" id="cd00205">
    <property type="entry name" value="rhv_like"/>
    <property type="match status" value="2"/>
</dbReference>
<keyword evidence="11" id="KW-0645">Protease</keyword>
<dbReference type="GO" id="GO:0004197">
    <property type="term" value="F:cysteine-type endopeptidase activity"/>
    <property type="evidence" value="ECO:0007669"/>
    <property type="project" value="InterPro"/>
</dbReference>
<dbReference type="InterPro" id="IPR014872">
    <property type="entry name" value="Dicistrovirus_capsid-polyPr_C"/>
</dbReference>
<keyword evidence="9" id="KW-0167">Capsid protein</keyword>
<dbReference type="GO" id="GO:0015267">
    <property type="term" value="F:channel activity"/>
    <property type="evidence" value="ECO:0007669"/>
    <property type="project" value="UniProtKB-KW"/>
</dbReference>
<dbReference type="EMBL" id="ON746503">
    <property type="protein sequence ID" value="UYL95405.1"/>
    <property type="molecule type" value="Genomic_RNA"/>
</dbReference>